<evidence type="ECO:0000259" key="3">
    <source>
        <dbReference type="PROSITE" id="PS50217"/>
    </source>
</evidence>
<dbReference type="InterPro" id="IPR004827">
    <property type="entry name" value="bZIP"/>
</dbReference>
<dbReference type="PROSITE" id="PS50217">
    <property type="entry name" value="BZIP"/>
    <property type="match status" value="1"/>
</dbReference>
<evidence type="ECO:0000313" key="5">
    <source>
        <dbReference type="Proteomes" id="UP000270296"/>
    </source>
</evidence>
<dbReference type="EMBL" id="UZAM01009467">
    <property type="protein sequence ID" value="VDP09119.1"/>
    <property type="molecule type" value="Genomic_DNA"/>
</dbReference>
<feature type="compositionally biased region" description="Pro residues" evidence="1">
    <location>
        <begin position="130"/>
        <end position="149"/>
    </location>
</feature>
<reference evidence="4 5" key="2">
    <citation type="submission" date="2018-11" db="EMBL/GenBank/DDBJ databases">
        <authorList>
            <consortium name="Pathogen Informatics"/>
        </authorList>
    </citation>
    <scope>NUCLEOTIDE SEQUENCE [LARGE SCALE GENOMIC DNA]</scope>
</reference>
<gene>
    <name evidence="4" type="ORF">SBAD_LOCUS6066</name>
</gene>
<dbReference type="PANTHER" id="PTHR23351:SF56">
    <property type="entry name" value="KAYAK"/>
    <property type="match status" value="1"/>
</dbReference>
<feature type="region of interest" description="Disordered" evidence="1">
    <location>
        <begin position="130"/>
        <end position="155"/>
    </location>
</feature>
<dbReference type="InterPro" id="IPR000837">
    <property type="entry name" value="AP-1"/>
</dbReference>
<dbReference type="Proteomes" id="UP000270296">
    <property type="component" value="Unassembled WGS sequence"/>
</dbReference>
<keyword evidence="2" id="KW-0812">Transmembrane</keyword>
<accession>A0A183IR19</accession>
<evidence type="ECO:0000313" key="4">
    <source>
        <dbReference type="EMBL" id="VDP09119.1"/>
    </source>
</evidence>
<keyword evidence="5" id="KW-1185">Reference proteome</keyword>
<reference evidence="6" key="1">
    <citation type="submission" date="2016-06" db="UniProtKB">
        <authorList>
            <consortium name="WormBaseParasite"/>
        </authorList>
    </citation>
    <scope>IDENTIFICATION</scope>
</reference>
<dbReference type="GO" id="GO:0000981">
    <property type="term" value="F:DNA-binding transcription factor activity, RNA polymerase II-specific"/>
    <property type="evidence" value="ECO:0007669"/>
    <property type="project" value="TreeGrafter"/>
</dbReference>
<dbReference type="PRINTS" id="PR00042">
    <property type="entry name" value="LEUZIPPRFOS"/>
</dbReference>
<proteinExistence type="predicted"/>
<evidence type="ECO:0000256" key="2">
    <source>
        <dbReference type="SAM" id="Phobius"/>
    </source>
</evidence>
<dbReference type="GO" id="GO:0000978">
    <property type="term" value="F:RNA polymerase II cis-regulatory region sequence-specific DNA binding"/>
    <property type="evidence" value="ECO:0007669"/>
    <property type="project" value="TreeGrafter"/>
</dbReference>
<dbReference type="PROSITE" id="PS00036">
    <property type="entry name" value="BZIP_BASIC"/>
    <property type="match status" value="1"/>
</dbReference>
<dbReference type="GO" id="GO:0005634">
    <property type="term" value="C:nucleus"/>
    <property type="evidence" value="ECO:0007669"/>
    <property type="project" value="TreeGrafter"/>
</dbReference>
<organism evidence="6">
    <name type="scientific">Soboliphyme baturini</name>
    <dbReference type="NCBI Taxonomy" id="241478"/>
    <lineage>
        <taxon>Eukaryota</taxon>
        <taxon>Metazoa</taxon>
        <taxon>Ecdysozoa</taxon>
        <taxon>Nematoda</taxon>
        <taxon>Enoplea</taxon>
        <taxon>Dorylaimia</taxon>
        <taxon>Dioctophymatida</taxon>
        <taxon>Dioctophymatoidea</taxon>
        <taxon>Soboliphymatidae</taxon>
        <taxon>Soboliphyme</taxon>
    </lineage>
</organism>
<evidence type="ECO:0000256" key="1">
    <source>
        <dbReference type="SAM" id="MobiDB-lite"/>
    </source>
</evidence>
<dbReference type="SUPFAM" id="SSF57959">
    <property type="entry name" value="Leucine zipper domain"/>
    <property type="match status" value="1"/>
</dbReference>
<dbReference type="PANTHER" id="PTHR23351">
    <property type="entry name" value="FOS TRANSCRIPTION FACTOR-RELATED"/>
    <property type="match status" value="1"/>
</dbReference>
<dbReference type="AlphaFoldDB" id="A0A183IR19"/>
<evidence type="ECO:0000313" key="6">
    <source>
        <dbReference type="WBParaSite" id="SBAD_0000630201-mRNA-1"/>
    </source>
</evidence>
<keyword evidence="2" id="KW-1133">Transmembrane helix</keyword>
<keyword evidence="2" id="KW-0472">Membrane</keyword>
<name>A0A183IR19_9BILA</name>
<dbReference type="Gene3D" id="1.20.5.170">
    <property type="match status" value="1"/>
</dbReference>
<feature type="region of interest" description="Disordered" evidence="1">
    <location>
        <begin position="312"/>
        <end position="346"/>
    </location>
</feature>
<feature type="transmembrane region" description="Helical" evidence="2">
    <location>
        <begin position="53"/>
        <end position="74"/>
    </location>
</feature>
<feature type="domain" description="BZIP" evidence="3">
    <location>
        <begin position="340"/>
        <end position="369"/>
    </location>
</feature>
<sequence length="395" mass="43111">MNSLPATTTICAAAAAAFAFAVSFAVVVIDERTVALPTGCAVTVGRSCFPCLILPHLPSLFVVVVVTLCPYALIMNNEPSSSSSPSPSSSNPYWQVTDDDCFQFDRYPFPRHGTNFPRLPCYHRLRHSALPPPSPLPPPPPPPPPPQSQPLPTSSPSNFCRQWGHHIPSQPPLPPLHHTQLQTPLSTGAIATSSDDDLAASFVPFLNAAAAAAAAAASSSWYLPSPTEVSCIVTRRLRFQFGLLVVIVHQFSGTELDPPSCRDFTAAATATAVAKPVHSYRRMPEASTSPVSFPSAVMSTGQNSLPYDSGMMVNTGDHPKRRSGGRRPKEEQIQLSPEEEEKRRLRRLRNKEAAARCRRRRLEHMSKLQAVFFVLSFFLSLPYVSASRLRYAFAL</sequence>
<feature type="transmembrane region" description="Helical" evidence="2">
    <location>
        <begin position="368"/>
        <end position="386"/>
    </location>
</feature>
<protein>
    <submittedName>
        <fullName evidence="6">BZIP domain-containing protein</fullName>
    </submittedName>
</protein>
<dbReference type="InterPro" id="IPR046347">
    <property type="entry name" value="bZIP_sf"/>
</dbReference>
<dbReference type="WBParaSite" id="SBAD_0000630201-mRNA-1">
    <property type="protein sequence ID" value="SBAD_0000630201-mRNA-1"/>
    <property type="gene ID" value="SBAD_0000630201"/>
</dbReference>